<evidence type="ECO:0000313" key="3">
    <source>
        <dbReference type="Proteomes" id="UP001187682"/>
    </source>
</evidence>
<proteinExistence type="predicted"/>
<name>A0AAE8MXH8_9PEZI</name>
<organism evidence="2 3">
    <name type="scientific">Cephalotrichum gorgonifer</name>
    <dbReference type="NCBI Taxonomy" id="2041049"/>
    <lineage>
        <taxon>Eukaryota</taxon>
        <taxon>Fungi</taxon>
        <taxon>Dikarya</taxon>
        <taxon>Ascomycota</taxon>
        <taxon>Pezizomycotina</taxon>
        <taxon>Sordariomycetes</taxon>
        <taxon>Hypocreomycetidae</taxon>
        <taxon>Microascales</taxon>
        <taxon>Microascaceae</taxon>
        <taxon>Cephalotrichum</taxon>
    </lineage>
</organism>
<evidence type="ECO:0000256" key="1">
    <source>
        <dbReference type="SAM" id="MobiDB-lite"/>
    </source>
</evidence>
<keyword evidence="3" id="KW-1185">Reference proteome</keyword>
<dbReference type="AlphaFoldDB" id="A0AAE8MXH8"/>
<evidence type="ECO:0000313" key="2">
    <source>
        <dbReference type="EMBL" id="SPO00983.1"/>
    </source>
</evidence>
<sequence length="202" mass="21511">MRSFRGSDIISILQLLAIFFAGATFAYHSSTSAADLTPLLAHANSLLVQRSSCPCHHLHATKNSTTTIGFRAHPAHPDDVIQEPDFARGTRTDPKPISSLPLQEPSKPADYSETVLFTPQGTTARSTSVRSRIRAAGAAMLEGIPEADSLRALLPAWARAEPGRRRDLNAMAASVLKMGSSSLHVAAATLGLLILGTIMCTL</sequence>
<comment type="caution">
    <text evidence="2">The sequence shown here is derived from an EMBL/GenBank/DDBJ whole genome shotgun (WGS) entry which is preliminary data.</text>
</comment>
<dbReference type="Proteomes" id="UP001187682">
    <property type="component" value="Unassembled WGS sequence"/>
</dbReference>
<dbReference type="EMBL" id="ONZQ02000004">
    <property type="protein sequence ID" value="SPO00983.1"/>
    <property type="molecule type" value="Genomic_DNA"/>
</dbReference>
<protein>
    <submittedName>
        <fullName evidence="2">Uncharacterized protein</fullName>
    </submittedName>
</protein>
<gene>
    <name evidence="2" type="ORF">DNG_03732</name>
</gene>
<feature type="compositionally biased region" description="Basic and acidic residues" evidence="1">
    <location>
        <begin position="76"/>
        <end position="94"/>
    </location>
</feature>
<reference evidence="2" key="1">
    <citation type="submission" date="2018-03" db="EMBL/GenBank/DDBJ databases">
        <authorList>
            <person name="Guldener U."/>
        </authorList>
    </citation>
    <scope>NUCLEOTIDE SEQUENCE</scope>
</reference>
<feature type="region of interest" description="Disordered" evidence="1">
    <location>
        <begin position="76"/>
        <end position="107"/>
    </location>
</feature>
<accession>A0AAE8MXH8</accession>